<dbReference type="InterPro" id="IPR050980">
    <property type="entry name" value="2C_sensor_his_kinase"/>
</dbReference>
<keyword evidence="5" id="KW-0547">Nucleotide-binding</keyword>
<dbReference type="OrthoDB" id="1674512at2"/>
<feature type="transmembrane region" description="Helical" evidence="9">
    <location>
        <begin position="149"/>
        <end position="175"/>
    </location>
</feature>
<dbReference type="GO" id="GO:0000160">
    <property type="term" value="P:phosphorelay signal transduction system"/>
    <property type="evidence" value="ECO:0007669"/>
    <property type="project" value="UniProtKB-KW"/>
</dbReference>
<organism evidence="11 12">
    <name type="scientific">Kurthia sibirica</name>
    <dbReference type="NCBI Taxonomy" id="202750"/>
    <lineage>
        <taxon>Bacteria</taxon>
        <taxon>Bacillati</taxon>
        <taxon>Bacillota</taxon>
        <taxon>Bacilli</taxon>
        <taxon>Bacillales</taxon>
        <taxon>Caryophanaceae</taxon>
        <taxon>Kurthia</taxon>
    </lineage>
</organism>
<keyword evidence="8" id="KW-0902">Two-component regulatory system</keyword>
<dbReference type="Proteomes" id="UP000245938">
    <property type="component" value="Unassembled WGS sequence"/>
</dbReference>
<evidence type="ECO:0000313" key="11">
    <source>
        <dbReference type="EMBL" id="PWI25679.1"/>
    </source>
</evidence>
<evidence type="ECO:0000259" key="10">
    <source>
        <dbReference type="PROSITE" id="PS50109"/>
    </source>
</evidence>
<reference evidence="11 12" key="1">
    <citation type="submission" date="2018-05" db="EMBL/GenBank/DDBJ databases">
        <title>Kurthia sibirica genome sequence.</title>
        <authorList>
            <person name="Maclea K.S."/>
            <person name="Goen A.E."/>
        </authorList>
    </citation>
    <scope>NUCLEOTIDE SEQUENCE [LARGE SCALE GENOMIC DNA]</scope>
    <source>
        <strain evidence="11 12">ATCC 49154</strain>
    </source>
</reference>
<keyword evidence="9" id="KW-1133">Transmembrane helix</keyword>
<comment type="catalytic activity">
    <reaction evidence="1">
        <text>ATP + protein L-histidine = ADP + protein N-phospho-L-histidine.</text>
        <dbReference type="EC" id="2.7.13.3"/>
    </reaction>
</comment>
<evidence type="ECO:0000256" key="5">
    <source>
        <dbReference type="ARBA" id="ARBA00022741"/>
    </source>
</evidence>
<evidence type="ECO:0000256" key="2">
    <source>
        <dbReference type="ARBA" id="ARBA00012438"/>
    </source>
</evidence>
<gene>
    <name evidence="11" type="ORF">DEX24_07155</name>
</gene>
<evidence type="ECO:0000256" key="9">
    <source>
        <dbReference type="SAM" id="Phobius"/>
    </source>
</evidence>
<feature type="transmembrane region" description="Helical" evidence="9">
    <location>
        <begin position="95"/>
        <end position="113"/>
    </location>
</feature>
<dbReference type="AlphaFoldDB" id="A0A2U3AMC8"/>
<feature type="transmembrane region" description="Helical" evidence="9">
    <location>
        <begin position="38"/>
        <end position="54"/>
    </location>
</feature>
<dbReference type="GO" id="GO:0005524">
    <property type="term" value="F:ATP binding"/>
    <property type="evidence" value="ECO:0007669"/>
    <property type="project" value="UniProtKB-KW"/>
</dbReference>
<evidence type="ECO:0000256" key="4">
    <source>
        <dbReference type="ARBA" id="ARBA00022679"/>
    </source>
</evidence>
<dbReference type="PROSITE" id="PS50109">
    <property type="entry name" value="HIS_KIN"/>
    <property type="match status" value="1"/>
</dbReference>
<feature type="domain" description="Histidine kinase" evidence="10">
    <location>
        <begin position="205"/>
        <end position="417"/>
    </location>
</feature>
<dbReference type="EC" id="2.7.13.3" evidence="2"/>
<name>A0A2U3AMC8_9BACL</name>
<dbReference type="InterPro" id="IPR036890">
    <property type="entry name" value="HATPase_C_sf"/>
</dbReference>
<protein>
    <recommendedName>
        <fullName evidence="2">histidine kinase</fullName>
        <ecNumber evidence="2">2.7.13.3</ecNumber>
    </recommendedName>
</protein>
<evidence type="ECO:0000256" key="6">
    <source>
        <dbReference type="ARBA" id="ARBA00022777"/>
    </source>
</evidence>
<dbReference type="GO" id="GO:0004673">
    <property type="term" value="F:protein histidine kinase activity"/>
    <property type="evidence" value="ECO:0007669"/>
    <property type="project" value="UniProtKB-EC"/>
</dbReference>
<keyword evidence="6 11" id="KW-0418">Kinase</keyword>
<dbReference type="EMBL" id="QFVR01000007">
    <property type="protein sequence ID" value="PWI25679.1"/>
    <property type="molecule type" value="Genomic_DNA"/>
</dbReference>
<evidence type="ECO:0000256" key="7">
    <source>
        <dbReference type="ARBA" id="ARBA00022840"/>
    </source>
</evidence>
<evidence type="ECO:0000256" key="8">
    <source>
        <dbReference type="ARBA" id="ARBA00023012"/>
    </source>
</evidence>
<dbReference type="Gene3D" id="3.30.565.10">
    <property type="entry name" value="Histidine kinase-like ATPase, C-terminal domain"/>
    <property type="match status" value="1"/>
</dbReference>
<keyword evidence="7" id="KW-0067">ATP-binding</keyword>
<feature type="transmembrane region" description="Helical" evidence="9">
    <location>
        <begin position="120"/>
        <end position="137"/>
    </location>
</feature>
<dbReference type="PANTHER" id="PTHR44936:SF9">
    <property type="entry name" value="SENSOR PROTEIN CREC"/>
    <property type="match status" value="1"/>
</dbReference>
<proteinExistence type="predicted"/>
<evidence type="ECO:0000256" key="1">
    <source>
        <dbReference type="ARBA" id="ARBA00000085"/>
    </source>
</evidence>
<feature type="transmembrane region" description="Helical" evidence="9">
    <location>
        <begin position="61"/>
        <end position="83"/>
    </location>
</feature>
<dbReference type="RefSeq" id="WP_109305733.1">
    <property type="nucleotide sequence ID" value="NZ_BJUF01000013.1"/>
</dbReference>
<dbReference type="CDD" id="cd00075">
    <property type="entry name" value="HATPase"/>
    <property type="match status" value="1"/>
</dbReference>
<sequence>MEQKFKQLFKSDITWILLIAIITAIGGEVKLSPFSGENFRFGIGPITFLFMLLIRQPKNYILTGFMTAGILMFFRISIDLIIYGEEMSSAINEHLPSSVFYIVYSVGFYVFKLEQYKDRPVFLGLFATLIEISSNSIEHLLRLMLLPEIVYNGGAWLLLFAVAVLRSFFVVGLYSSITLAEQKKRLEEQLAMGSDLYIETLYLQKSMHHTEQIMADSYDLYRLLKKRNDQELAKKALYIAQEIHEVKKDAQRIFSGLSDLSLIQTDRELFTLSQILEMSASSNSKYAQHIARQVEIDWSTTVDFTVREYMLFMAILNNIVSNAVESIAETGRVTIEVQEQGAHIRVIISDNGKGISDDELTIIFEAGYTTKYSEKGVAATGIGLSHVKEAVKLLEGQLTVQSSIEGTTFIIDLPREKLEQGGTV</sequence>
<dbReference type="SMART" id="SM00387">
    <property type="entry name" value="HATPase_c"/>
    <property type="match status" value="1"/>
</dbReference>
<evidence type="ECO:0000256" key="3">
    <source>
        <dbReference type="ARBA" id="ARBA00022553"/>
    </source>
</evidence>
<evidence type="ECO:0000313" key="12">
    <source>
        <dbReference type="Proteomes" id="UP000245938"/>
    </source>
</evidence>
<dbReference type="SUPFAM" id="SSF55874">
    <property type="entry name" value="ATPase domain of HSP90 chaperone/DNA topoisomerase II/histidine kinase"/>
    <property type="match status" value="1"/>
</dbReference>
<dbReference type="Pfam" id="PF02518">
    <property type="entry name" value="HATPase_c"/>
    <property type="match status" value="1"/>
</dbReference>
<keyword evidence="3" id="KW-0597">Phosphoprotein</keyword>
<keyword evidence="9" id="KW-0472">Membrane</keyword>
<keyword evidence="12" id="KW-1185">Reference proteome</keyword>
<dbReference type="PANTHER" id="PTHR44936">
    <property type="entry name" value="SENSOR PROTEIN CREC"/>
    <property type="match status" value="1"/>
</dbReference>
<keyword evidence="4" id="KW-0808">Transferase</keyword>
<dbReference type="InterPro" id="IPR005467">
    <property type="entry name" value="His_kinase_dom"/>
</dbReference>
<accession>A0A2U3AMC8</accession>
<keyword evidence="9" id="KW-0812">Transmembrane</keyword>
<dbReference type="InterPro" id="IPR003594">
    <property type="entry name" value="HATPase_dom"/>
</dbReference>
<feature type="transmembrane region" description="Helical" evidence="9">
    <location>
        <begin position="12"/>
        <end position="32"/>
    </location>
</feature>
<dbReference type="InterPro" id="IPR004358">
    <property type="entry name" value="Sig_transdc_His_kin-like_C"/>
</dbReference>
<dbReference type="PRINTS" id="PR00344">
    <property type="entry name" value="BCTRLSENSOR"/>
</dbReference>
<comment type="caution">
    <text evidence="11">The sequence shown here is derived from an EMBL/GenBank/DDBJ whole genome shotgun (WGS) entry which is preliminary data.</text>
</comment>